<evidence type="ECO:0000313" key="2">
    <source>
        <dbReference type="EMBL" id="KAF0775185.1"/>
    </source>
</evidence>
<organism evidence="2 3">
    <name type="scientific">Aphanomyces astaci</name>
    <name type="common">Crayfish plague agent</name>
    <dbReference type="NCBI Taxonomy" id="112090"/>
    <lineage>
        <taxon>Eukaryota</taxon>
        <taxon>Sar</taxon>
        <taxon>Stramenopiles</taxon>
        <taxon>Oomycota</taxon>
        <taxon>Saprolegniomycetes</taxon>
        <taxon>Saprolegniales</taxon>
        <taxon>Verrucalvaceae</taxon>
        <taxon>Aphanomyces</taxon>
    </lineage>
</organism>
<feature type="region of interest" description="Disordered" evidence="1">
    <location>
        <begin position="1"/>
        <end position="55"/>
    </location>
</feature>
<feature type="compositionally biased region" description="Low complexity" evidence="1">
    <location>
        <begin position="8"/>
        <end position="20"/>
    </location>
</feature>
<reference evidence="2 3" key="1">
    <citation type="submission" date="2019-06" db="EMBL/GenBank/DDBJ databases">
        <title>Genomics analysis of Aphanomyces spp. identifies a new class of oomycete effector associated with host adaptation.</title>
        <authorList>
            <person name="Gaulin E."/>
        </authorList>
    </citation>
    <scope>NUCLEOTIDE SEQUENCE [LARGE SCALE GENOMIC DNA]</scope>
    <source>
        <strain evidence="2 3">E</strain>
    </source>
</reference>
<evidence type="ECO:0000313" key="3">
    <source>
        <dbReference type="Proteomes" id="UP000469452"/>
    </source>
</evidence>
<dbReference type="Proteomes" id="UP000469452">
    <property type="component" value="Unassembled WGS sequence"/>
</dbReference>
<proteinExistence type="predicted"/>
<accession>A0A6A5AXB4</accession>
<protein>
    <submittedName>
        <fullName evidence="2">Uncharacterized protein</fullName>
    </submittedName>
</protein>
<comment type="caution">
    <text evidence="2">The sequence shown here is derived from an EMBL/GenBank/DDBJ whole genome shotgun (WGS) entry which is preliminary data.</text>
</comment>
<dbReference type="AlphaFoldDB" id="A0A6A5AXB4"/>
<feature type="compositionally biased region" description="Basic residues" evidence="1">
    <location>
        <begin position="39"/>
        <end position="48"/>
    </location>
</feature>
<dbReference type="EMBL" id="VJMI01002061">
    <property type="protein sequence ID" value="KAF0775185.1"/>
    <property type="molecule type" value="Genomic_DNA"/>
</dbReference>
<dbReference type="VEuPathDB" id="FungiDB:H257_00211"/>
<feature type="compositionally biased region" description="Basic and acidic residues" evidence="1">
    <location>
        <begin position="26"/>
        <end position="38"/>
    </location>
</feature>
<name>A0A6A5AXB4_APHAT</name>
<evidence type="ECO:0000256" key="1">
    <source>
        <dbReference type="SAM" id="MobiDB-lite"/>
    </source>
</evidence>
<sequence length="330" mass="36938">MDQDNSSDDASTSDTVSSRTRPPADNVDRDREERLLRDRVRKRQKKKRVQAEENDLKRQLSELENKLTVLRGESIVRRGLTDRRRLQSNLVFEFEKAMLYQGLVSTPRQNSAMILDPREDAYVFHTVSPDTTLPPAVLRPIMAQQLAKLSPWVMEQLSRSTADNGAFSFVMDDGGQDIAFLEMRKFLVMHTSVDAAARGLFDAMTGEGSSLVRHGGATTTTMLDGSDLFVKSVRTSSQTTHHLVQIVTLAPDRVVVMQRSLAQDEHVAGWFVFEASSPTTSVMQGYTQVSLQSTPQNAAQVYTAFMTRSTRSNAILNHLLDKLNVVVAYN</sequence>
<gene>
    <name evidence="2" type="ORF">AaE_001118</name>
</gene>